<evidence type="ECO:0000259" key="3">
    <source>
        <dbReference type="PROSITE" id="PS50105"/>
    </source>
</evidence>
<dbReference type="PANTHER" id="PTHR16305:SF28">
    <property type="entry name" value="GUANYLATE CYCLASE DOMAIN-CONTAINING PROTEIN"/>
    <property type="match status" value="1"/>
</dbReference>
<dbReference type="EC" id="4.6.1.1" evidence="5"/>
<dbReference type="Pfam" id="PF00536">
    <property type="entry name" value="SAM_1"/>
    <property type="match status" value="1"/>
</dbReference>
<reference evidence="6" key="1">
    <citation type="submission" date="2015-09" db="EMBL/GenBank/DDBJ databases">
        <authorList>
            <person name="Rodrigo-Torres L."/>
            <person name="Arahal D.R."/>
        </authorList>
    </citation>
    <scope>NUCLEOTIDE SEQUENCE [LARGE SCALE GENOMIC DNA]</scope>
    <source>
        <strain evidence="6">CECT 4293</strain>
    </source>
</reference>
<dbReference type="SUPFAM" id="SSF48452">
    <property type="entry name" value="TPR-like"/>
    <property type="match status" value="1"/>
</dbReference>
<dbReference type="GO" id="GO:0035556">
    <property type="term" value="P:intracellular signal transduction"/>
    <property type="evidence" value="ECO:0007669"/>
    <property type="project" value="InterPro"/>
</dbReference>
<evidence type="ECO:0000259" key="4">
    <source>
        <dbReference type="PROSITE" id="PS50125"/>
    </source>
</evidence>
<dbReference type="GO" id="GO:0004016">
    <property type="term" value="F:adenylate cyclase activity"/>
    <property type="evidence" value="ECO:0007669"/>
    <property type="project" value="UniProtKB-EC"/>
</dbReference>
<dbReference type="InterPro" id="IPR019734">
    <property type="entry name" value="TPR_rpt"/>
</dbReference>
<dbReference type="EMBL" id="CYPS01000057">
    <property type="protein sequence ID" value="CUH44694.1"/>
    <property type="molecule type" value="Genomic_DNA"/>
</dbReference>
<accession>A0A0P1EVD5</accession>
<dbReference type="InterPro" id="IPR029787">
    <property type="entry name" value="Nucleotide_cyclase"/>
</dbReference>
<dbReference type="Gene3D" id="1.25.40.10">
    <property type="entry name" value="Tetratricopeptide repeat domain"/>
    <property type="match status" value="2"/>
</dbReference>
<dbReference type="GO" id="GO:0005524">
    <property type="term" value="F:ATP binding"/>
    <property type="evidence" value="ECO:0007669"/>
    <property type="project" value="UniProtKB-KW"/>
</dbReference>
<dbReference type="SMART" id="SM00454">
    <property type="entry name" value="SAM"/>
    <property type="match status" value="1"/>
</dbReference>
<protein>
    <submittedName>
        <fullName evidence="5">Adenylate cyclase 1</fullName>
        <ecNumber evidence="5">4.6.1.1</ecNumber>
    </submittedName>
</protein>
<feature type="domain" description="Guanylate cyclase" evidence="4">
    <location>
        <begin position="110"/>
        <end position="239"/>
    </location>
</feature>
<dbReference type="CDD" id="cd09487">
    <property type="entry name" value="SAM_superfamily"/>
    <property type="match status" value="1"/>
</dbReference>
<dbReference type="Pfam" id="PF00211">
    <property type="entry name" value="Guanylate_cyc"/>
    <property type="match status" value="1"/>
</dbReference>
<dbReference type="SUPFAM" id="SSF55073">
    <property type="entry name" value="Nucleotide cyclase"/>
    <property type="match status" value="1"/>
</dbReference>
<dbReference type="PANTHER" id="PTHR16305">
    <property type="entry name" value="TESTICULAR SOLUBLE ADENYLYL CYCLASE"/>
    <property type="match status" value="1"/>
</dbReference>
<sequence>MAVEIDKWLNDLELGQYSEAFAQHDIDARVLPLLSNDDLKELGVSLGHRKIILAAVQELTSQKHSSQSPQAVDADADEVGRVPISDGSQGVNLSERKPASLSIAERRHLTVLFADLVASTELTNRFDPEDMRELLQSYQDAVAGAVSRYGGYVSKYLGDGLLVFFGWPTAYEDHAVRALKAGLEAVRRVRELKTPDGERLSARLGIASGDVVVGDTIGENTYEEGAMTGPIVNLAARLQEHAEPNSVVLSAEETEETLHRLFEFTSLGQTELKGFKEPRTLLTVVSEHSAESRFRASYRDESGSVMIGRDYEKGILLQSWLRAQNSQGEVVLLAGEAGIGKSRLAEEFLANAVATSEADIIRLNCSPYLSSSPFHPVAQRISQDAGVGTDFDDDQILDLVKKMLESRQGLEWEKVLPVFAALVAPHSALSRSVLDMSPQEQRDLTIQTLIHTVQVRASTRPVILCVEDAHWIDPSTQALLDRFKAICADLPLMILITHRPGWELAHDDGEAHVHTLQLRRFDTTHVSNLVRNVTGKAPDDALIATIIEKTDGVPLFVEELARAIFEAGEHGQVHIPSSLKGTLMARLDAVSPEAKQVALTGAVIGREFEPSLLASAIGLANAEIQSRIEELSRTGLIFESGHNRGYFVFRHALIRDTAYQSMLGSTRRQQHANVARALMQLRSAEIERRPELVARHLSEAEEWRAAFDKWQTATEMALARSASQEAMVNARETLKAAENLGSDNGVETIKAKILIGRSHDSLGQLPEGIAALKDASDAARGIHDVALAADAANHFADSCMMSSKRHGEAIELCVRALNDLPDDDEVRQCRLMSQLARAHMFVGQFSEGARFGQQSMELAAKLGDYKSQFSVMMMHFGAPFVARKGREVRHWRENLDAMHRAAENLGSIDQGRDRTLSLFVGAEMADRDLMDHSLELLTEISEKDNHLQLYWVQKHARAMVAIMDGDFEQAEMHANEAVKIGRQTHGEHVEGVFGVQMFTIRREQNRLHEVAPVIKKLMTDSPEDISWKPGFGLIAAELGYKEPAERILNEMAENGFDLPLDAMFSTTLSYLADICVAVEHLGHAETLYEILTPYEELTITAGATTVCAGAAARRLGNLAAVLKNWDAAERMFHKAIEIDTRMKCPPWIAHSKAAYASALRQRGRTNDLKLAFQLEGEALAISQQLSMVFLRSKLEGVAV</sequence>
<dbReference type="SMART" id="SM00044">
    <property type="entry name" value="CYCc"/>
    <property type="match status" value="1"/>
</dbReference>
<dbReference type="InterPro" id="IPR001054">
    <property type="entry name" value="A/G_cyclase"/>
</dbReference>
<dbReference type="CDD" id="cd07302">
    <property type="entry name" value="CHD"/>
    <property type="match status" value="1"/>
</dbReference>
<feature type="domain" description="SAM" evidence="3">
    <location>
        <begin position="4"/>
        <end position="62"/>
    </location>
</feature>
<dbReference type="Proteomes" id="UP000050786">
    <property type="component" value="Unassembled WGS sequence"/>
</dbReference>
<proteinExistence type="predicted"/>
<dbReference type="InterPro" id="IPR041664">
    <property type="entry name" value="AAA_16"/>
</dbReference>
<dbReference type="Gene3D" id="3.30.70.1230">
    <property type="entry name" value="Nucleotide cyclase"/>
    <property type="match status" value="1"/>
</dbReference>
<dbReference type="SUPFAM" id="SSF52540">
    <property type="entry name" value="P-loop containing nucleoside triphosphate hydrolases"/>
    <property type="match status" value="1"/>
</dbReference>
<dbReference type="InterPro" id="IPR011990">
    <property type="entry name" value="TPR-like_helical_dom_sf"/>
</dbReference>
<dbReference type="GO" id="GO:0005737">
    <property type="term" value="C:cytoplasm"/>
    <property type="evidence" value="ECO:0007669"/>
    <property type="project" value="TreeGrafter"/>
</dbReference>
<keyword evidence="2" id="KW-0067">ATP-binding</keyword>
<name>A0A0P1EVD5_9RHOB</name>
<dbReference type="InterPro" id="IPR013761">
    <property type="entry name" value="SAM/pointed_sf"/>
</dbReference>
<keyword evidence="6" id="KW-1185">Reference proteome</keyword>
<evidence type="ECO:0000256" key="2">
    <source>
        <dbReference type="ARBA" id="ARBA00022840"/>
    </source>
</evidence>
<evidence type="ECO:0000256" key="1">
    <source>
        <dbReference type="ARBA" id="ARBA00022741"/>
    </source>
</evidence>
<dbReference type="PROSITE" id="PS50125">
    <property type="entry name" value="GUANYLATE_CYCLASE_2"/>
    <property type="match status" value="1"/>
</dbReference>
<dbReference type="GO" id="GO:0009190">
    <property type="term" value="P:cyclic nucleotide biosynthetic process"/>
    <property type="evidence" value="ECO:0007669"/>
    <property type="project" value="InterPro"/>
</dbReference>
<organism evidence="5 6">
    <name type="scientific">Ruegeria atlantica</name>
    <dbReference type="NCBI Taxonomy" id="81569"/>
    <lineage>
        <taxon>Bacteria</taxon>
        <taxon>Pseudomonadati</taxon>
        <taxon>Pseudomonadota</taxon>
        <taxon>Alphaproteobacteria</taxon>
        <taxon>Rhodobacterales</taxon>
        <taxon>Roseobacteraceae</taxon>
        <taxon>Ruegeria</taxon>
    </lineage>
</organism>
<dbReference type="SMART" id="SM00028">
    <property type="entry name" value="TPR"/>
    <property type="match status" value="4"/>
</dbReference>
<dbReference type="InterPro" id="IPR027417">
    <property type="entry name" value="P-loop_NTPase"/>
</dbReference>
<keyword evidence="5" id="KW-0456">Lyase</keyword>
<gene>
    <name evidence="5" type="primary">cyaA_11</name>
    <name evidence="5" type="ORF">RUM4293_03600</name>
</gene>
<evidence type="ECO:0000313" key="5">
    <source>
        <dbReference type="EMBL" id="CUH44694.1"/>
    </source>
</evidence>
<dbReference type="Gene3D" id="3.40.50.300">
    <property type="entry name" value="P-loop containing nucleotide triphosphate hydrolases"/>
    <property type="match status" value="1"/>
</dbReference>
<dbReference type="RefSeq" id="WP_058274661.1">
    <property type="nucleotide sequence ID" value="NZ_CYPS01000057.1"/>
</dbReference>
<dbReference type="InterPro" id="IPR001660">
    <property type="entry name" value="SAM"/>
</dbReference>
<evidence type="ECO:0000313" key="6">
    <source>
        <dbReference type="Proteomes" id="UP000050786"/>
    </source>
</evidence>
<dbReference type="SUPFAM" id="SSF47769">
    <property type="entry name" value="SAM/Pointed domain"/>
    <property type="match status" value="1"/>
</dbReference>
<dbReference type="Pfam" id="PF13191">
    <property type="entry name" value="AAA_16"/>
    <property type="match status" value="1"/>
</dbReference>
<dbReference type="AlphaFoldDB" id="A0A0P1EVD5"/>
<dbReference type="Gene3D" id="1.10.150.50">
    <property type="entry name" value="Transcription Factor, Ets-1"/>
    <property type="match status" value="1"/>
</dbReference>
<keyword evidence="1" id="KW-0547">Nucleotide-binding</keyword>
<dbReference type="PROSITE" id="PS50105">
    <property type="entry name" value="SAM_DOMAIN"/>
    <property type="match status" value="1"/>
</dbReference>